<evidence type="ECO:0000313" key="4">
    <source>
        <dbReference type="EMBL" id="KAG2187174.1"/>
    </source>
</evidence>
<dbReference type="PANTHER" id="PTHR43401:SF2">
    <property type="entry name" value="L-THREONINE 3-DEHYDROGENASE"/>
    <property type="match status" value="1"/>
</dbReference>
<dbReference type="OrthoDB" id="203908at2759"/>
<dbReference type="Proteomes" id="UP000612746">
    <property type="component" value="Unassembled WGS sequence"/>
</dbReference>
<evidence type="ECO:0000256" key="1">
    <source>
        <dbReference type="ARBA" id="ARBA00023002"/>
    </source>
</evidence>
<dbReference type="InterPro" id="IPR011032">
    <property type="entry name" value="GroES-like_sf"/>
</dbReference>
<dbReference type="CDD" id="cd05188">
    <property type="entry name" value="MDR"/>
    <property type="match status" value="1"/>
</dbReference>
<dbReference type="InterPro" id="IPR013149">
    <property type="entry name" value="ADH-like_C"/>
</dbReference>
<dbReference type="InterPro" id="IPR036291">
    <property type="entry name" value="NAD(P)-bd_dom_sf"/>
</dbReference>
<feature type="domain" description="Alcohol dehydrogenase-like C-terminal" evidence="2">
    <location>
        <begin position="180"/>
        <end position="312"/>
    </location>
</feature>
<comment type="caution">
    <text evidence="4">The sequence shown here is derived from an EMBL/GenBank/DDBJ whole genome shotgun (WGS) entry which is preliminary data.</text>
</comment>
<dbReference type="PANTHER" id="PTHR43401">
    <property type="entry name" value="L-THREONINE 3-DEHYDROGENASE"/>
    <property type="match status" value="1"/>
</dbReference>
<evidence type="ECO:0000259" key="2">
    <source>
        <dbReference type="Pfam" id="PF00107"/>
    </source>
</evidence>
<gene>
    <name evidence="4" type="ORF">INT44_004846</name>
</gene>
<name>A0A8H7Q8M9_9FUNG</name>
<sequence length="353" mass="37826">MKAAVLNERKVELDVQEYPDPVLTLGSAIVKVLAAPVVHHYTAVFSGDIPFPLVLPLIPGCSAIGEIEEVGPDAHNLKKGDLVYVDPTIRTRDDPHSPETILQGLFLPPGGLSDVFRNGGFAEKMLVPIENAIAIPSSLGRNAAKLTSINRLLVPYGGLLSGKFQPGETVLLLGGTGYYGACGIGVALAMGARKVVLPGRSFEKLEPFVKKFGDRVVPVQLSEDEQENIVAFGKAADGPIDLVLELLDATAPVSIIRSAILSLRSFGTGVLMSGRPDNLELPFMPIMVKSLTIKGCFMYPRTACKKLMGLMEAGLLKPDWFDTEDQFSLDNVNEAVQHAKKAAGPFNITIVVN</sequence>
<accession>A0A8H7Q8M9</accession>
<dbReference type="Gene3D" id="3.40.50.720">
    <property type="entry name" value="NAD(P)-binding Rossmann-like Domain"/>
    <property type="match status" value="1"/>
</dbReference>
<dbReference type="InterPro" id="IPR050129">
    <property type="entry name" value="Zn_alcohol_dh"/>
</dbReference>
<proteinExistence type="predicted"/>
<keyword evidence="1" id="KW-0560">Oxidoreductase</keyword>
<feature type="domain" description="Alcohol dehydrogenase-like N-terminal" evidence="3">
    <location>
        <begin position="27"/>
        <end position="136"/>
    </location>
</feature>
<dbReference type="Gene3D" id="3.90.180.10">
    <property type="entry name" value="Medium-chain alcohol dehydrogenases, catalytic domain"/>
    <property type="match status" value="1"/>
</dbReference>
<keyword evidence="5" id="KW-1185">Reference proteome</keyword>
<evidence type="ECO:0008006" key="6">
    <source>
        <dbReference type="Google" id="ProtNLM"/>
    </source>
</evidence>
<dbReference type="AlphaFoldDB" id="A0A8H7Q8M9"/>
<dbReference type="GO" id="GO:0016491">
    <property type="term" value="F:oxidoreductase activity"/>
    <property type="evidence" value="ECO:0007669"/>
    <property type="project" value="UniProtKB-KW"/>
</dbReference>
<dbReference type="InterPro" id="IPR013154">
    <property type="entry name" value="ADH-like_N"/>
</dbReference>
<evidence type="ECO:0000259" key="3">
    <source>
        <dbReference type="Pfam" id="PF08240"/>
    </source>
</evidence>
<dbReference type="SUPFAM" id="SSF50129">
    <property type="entry name" value="GroES-like"/>
    <property type="match status" value="1"/>
</dbReference>
<dbReference type="Pfam" id="PF08240">
    <property type="entry name" value="ADH_N"/>
    <property type="match status" value="1"/>
</dbReference>
<dbReference type="Pfam" id="PF00107">
    <property type="entry name" value="ADH_zinc_N"/>
    <property type="match status" value="1"/>
</dbReference>
<evidence type="ECO:0000313" key="5">
    <source>
        <dbReference type="Proteomes" id="UP000612746"/>
    </source>
</evidence>
<dbReference type="EMBL" id="JAEPRA010000003">
    <property type="protein sequence ID" value="KAG2187174.1"/>
    <property type="molecule type" value="Genomic_DNA"/>
</dbReference>
<dbReference type="SUPFAM" id="SSF51735">
    <property type="entry name" value="NAD(P)-binding Rossmann-fold domains"/>
    <property type="match status" value="1"/>
</dbReference>
<reference evidence="4" key="1">
    <citation type="submission" date="2020-12" db="EMBL/GenBank/DDBJ databases">
        <title>Metabolic potential, ecology and presence of endohyphal bacteria is reflected in genomic diversity of Mucoromycotina.</title>
        <authorList>
            <person name="Muszewska A."/>
            <person name="Okrasinska A."/>
            <person name="Steczkiewicz K."/>
            <person name="Drgas O."/>
            <person name="Orlowska M."/>
            <person name="Perlinska-Lenart U."/>
            <person name="Aleksandrzak-Piekarczyk T."/>
            <person name="Szatraj K."/>
            <person name="Zielenkiewicz U."/>
            <person name="Pilsyk S."/>
            <person name="Malc E."/>
            <person name="Mieczkowski P."/>
            <person name="Kruszewska J.S."/>
            <person name="Biernat P."/>
            <person name="Pawlowska J."/>
        </authorList>
    </citation>
    <scope>NUCLEOTIDE SEQUENCE</scope>
    <source>
        <strain evidence="4">WA0000051536</strain>
    </source>
</reference>
<protein>
    <recommendedName>
        <fullName evidence="6">Alcohol dehydrogenase</fullName>
    </recommendedName>
</protein>
<organism evidence="4 5">
    <name type="scientific">Umbelopsis vinacea</name>
    <dbReference type="NCBI Taxonomy" id="44442"/>
    <lineage>
        <taxon>Eukaryota</taxon>
        <taxon>Fungi</taxon>
        <taxon>Fungi incertae sedis</taxon>
        <taxon>Mucoromycota</taxon>
        <taxon>Mucoromycotina</taxon>
        <taxon>Umbelopsidomycetes</taxon>
        <taxon>Umbelopsidales</taxon>
        <taxon>Umbelopsidaceae</taxon>
        <taxon>Umbelopsis</taxon>
    </lineage>
</organism>